<comment type="caution">
    <text evidence="1">The sequence shown here is derived from an EMBL/GenBank/DDBJ whole genome shotgun (WGS) entry which is preliminary data.</text>
</comment>
<organism evidence="1 2">
    <name type="scientific">Guyanagaster necrorhizus</name>
    <dbReference type="NCBI Taxonomy" id="856835"/>
    <lineage>
        <taxon>Eukaryota</taxon>
        <taxon>Fungi</taxon>
        <taxon>Dikarya</taxon>
        <taxon>Basidiomycota</taxon>
        <taxon>Agaricomycotina</taxon>
        <taxon>Agaricomycetes</taxon>
        <taxon>Agaricomycetidae</taxon>
        <taxon>Agaricales</taxon>
        <taxon>Marasmiineae</taxon>
        <taxon>Physalacriaceae</taxon>
        <taxon>Guyanagaster</taxon>
    </lineage>
</organism>
<dbReference type="RefSeq" id="XP_043038853.1">
    <property type="nucleotide sequence ID" value="XM_043177300.1"/>
</dbReference>
<evidence type="ECO:0000313" key="2">
    <source>
        <dbReference type="Proteomes" id="UP000812287"/>
    </source>
</evidence>
<dbReference type="EMBL" id="MU250537">
    <property type="protein sequence ID" value="KAG7445353.1"/>
    <property type="molecule type" value="Genomic_DNA"/>
</dbReference>
<name>A0A9P8ARF9_9AGAR</name>
<dbReference type="GeneID" id="66099587"/>
<accession>A0A9P8ARF9</accession>
<reference evidence="1" key="1">
    <citation type="submission" date="2020-11" db="EMBL/GenBank/DDBJ databases">
        <title>Adaptations for nitrogen fixation in a non-lichenized fungal sporocarp promotes dispersal by wood-feeding termites.</title>
        <authorList>
            <consortium name="DOE Joint Genome Institute"/>
            <person name="Koch R.A."/>
            <person name="Yoon G."/>
            <person name="Arayal U."/>
            <person name="Lail K."/>
            <person name="Amirebrahimi M."/>
            <person name="Labutti K."/>
            <person name="Lipzen A."/>
            <person name="Riley R."/>
            <person name="Barry K."/>
            <person name="Henrissat B."/>
            <person name="Grigoriev I.V."/>
            <person name="Herr J.R."/>
            <person name="Aime M.C."/>
        </authorList>
    </citation>
    <scope>NUCLEOTIDE SEQUENCE</scope>
    <source>
        <strain evidence="1">MCA 3950</strain>
    </source>
</reference>
<sequence>MAVSALLCINIHGCAWPRDIPNETDTESDCSGLHNAQPPVDGDLSLYDYDISLVIFWMLTSEHTSLKPRTELSTSPRFRRYWRSGTELHTMNMPPFCLLLHAIETASCSTMNPSQPDLWTIERYANELLKERWLTLTELTAGLNHGHVELTFWIRVVRGLKHRTISQGVSSLTERVVKFLFLRLLSEVSVFDKVPFSDVSN</sequence>
<keyword evidence="2" id="KW-1185">Reference proteome</keyword>
<gene>
    <name evidence="1" type="ORF">BT62DRAFT_1007071</name>
</gene>
<evidence type="ECO:0000313" key="1">
    <source>
        <dbReference type="EMBL" id="KAG7445353.1"/>
    </source>
</evidence>
<dbReference type="Proteomes" id="UP000812287">
    <property type="component" value="Unassembled WGS sequence"/>
</dbReference>
<proteinExistence type="predicted"/>
<protein>
    <submittedName>
        <fullName evidence="1">Uncharacterized protein</fullName>
    </submittedName>
</protein>
<dbReference type="AlphaFoldDB" id="A0A9P8ARF9"/>